<evidence type="ECO:0000256" key="1">
    <source>
        <dbReference type="ARBA" id="ARBA00010381"/>
    </source>
</evidence>
<dbReference type="Gene3D" id="3.30.300.130">
    <property type="entry name" value="Fe-S cluster assembly (FSCA)"/>
    <property type="match status" value="1"/>
</dbReference>
<dbReference type="Gene3D" id="6.10.250.1280">
    <property type="match status" value="1"/>
</dbReference>
<evidence type="ECO:0000313" key="6">
    <source>
        <dbReference type="Proteomes" id="UP001168146"/>
    </source>
</evidence>
<dbReference type="InterPro" id="IPR002744">
    <property type="entry name" value="MIP18-like"/>
</dbReference>
<sequence>MEADKDNANPTIINPSDLPSRRRSAPTAKRAGLFDALTPAYPSLVDGSSSPEPSSSEASSSSDEESEEIDEQEVYDLISTISDPEHPLSLGSLGVVNLEDIAILPPTSPRSRISTVTVLVTPTTSACSLTTVIGLGVKVRLVNALPPRFRIDVRIKPGTSGTAGEVNKQLGDKERVAAAMENKSLLNVVNNMLATSTGAAGCMDFSELLPDSIKDRARLNFSQAR</sequence>
<dbReference type="EMBL" id="JASUXU010000016">
    <property type="protein sequence ID" value="KAK0322582.1"/>
    <property type="molecule type" value="Genomic_DNA"/>
</dbReference>
<feature type="compositionally biased region" description="Acidic residues" evidence="3">
    <location>
        <begin position="62"/>
        <end position="71"/>
    </location>
</feature>
<comment type="caution">
    <text evidence="5">The sequence shown here is derived from an EMBL/GenBank/DDBJ whole genome shotgun (WGS) entry which is preliminary data.</text>
</comment>
<dbReference type="GO" id="GO:0051604">
    <property type="term" value="P:protein maturation"/>
    <property type="evidence" value="ECO:0007669"/>
    <property type="project" value="InterPro"/>
</dbReference>
<evidence type="ECO:0000259" key="4">
    <source>
        <dbReference type="Pfam" id="PF01883"/>
    </source>
</evidence>
<dbReference type="Proteomes" id="UP001168146">
    <property type="component" value="Unassembled WGS sequence"/>
</dbReference>
<dbReference type="InterPro" id="IPR039796">
    <property type="entry name" value="MIP18"/>
</dbReference>
<comment type="similarity">
    <text evidence="1">Belongs to the MIP18 family.</text>
</comment>
<feature type="compositionally biased region" description="Low complexity" evidence="3">
    <location>
        <begin position="48"/>
        <end position="61"/>
    </location>
</feature>
<accession>A0AAN6FR33</accession>
<dbReference type="AlphaFoldDB" id="A0AAN6FR33"/>
<evidence type="ECO:0000256" key="3">
    <source>
        <dbReference type="SAM" id="MobiDB-lite"/>
    </source>
</evidence>
<proteinExistence type="inferred from homology"/>
<dbReference type="PANTHER" id="PTHR12377">
    <property type="entry name" value="CYTOSOLIC IRON-SULFUR ASSEMBLY COMPONENT 2B-RELATED"/>
    <property type="match status" value="1"/>
</dbReference>
<evidence type="ECO:0000313" key="5">
    <source>
        <dbReference type="EMBL" id="KAK0322582.1"/>
    </source>
</evidence>
<feature type="domain" description="MIP18 family-like" evidence="4">
    <location>
        <begin position="71"/>
        <end position="147"/>
    </location>
</feature>
<evidence type="ECO:0000256" key="2">
    <source>
        <dbReference type="ARBA" id="ARBA00022829"/>
    </source>
</evidence>
<feature type="region of interest" description="Disordered" evidence="3">
    <location>
        <begin position="1"/>
        <end position="71"/>
    </location>
</feature>
<dbReference type="SUPFAM" id="SSF117916">
    <property type="entry name" value="Fe-S cluster assembly (FSCA) domain-like"/>
    <property type="match status" value="1"/>
</dbReference>
<organism evidence="5 6">
    <name type="scientific">Friedmanniomyces endolithicus</name>
    <dbReference type="NCBI Taxonomy" id="329885"/>
    <lineage>
        <taxon>Eukaryota</taxon>
        <taxon>Fungi</taxon>
        <taxon>Dikarya</taxon>
        <taxon>Ascomycota</taxon>
        <taxon>Pezizomycotina</taxon>
        <taxon>Dothideomycetes</taxon>
        <taxon>Dothideomycetidae</taxon>
        <taxon>Mycosphaerellales</taxon>
        <taxon>Teratosphaeriaceae</taxon>
        <taxon>Friedmanniomyces</taxon>
    </lineage>
</organism>
<name>A0AAN6FR33_9PEZI</name>
<dbReference type="InterPro" id="IPR034904">
    <property type="entry name" value="FSCA_dom_sf"/>
</dbReference>
<protein>
    <recommendedName>
        <fullName evidence="4">MIP18 family-like domain-containing protein</fullName>
    </recommendedName>
</protein>
<reference evidence="5" key="1">
    <citation type="submission" date="2021-12" db="EMBL/GenBank/DDBJ databases">
        <title>Black yeast isolated from Biological Soil Crust.</title>
        <authorList>
            <person name="Kurbessoian T."/>
        </authorList>
    </citation>
    <scope>NUCLEOTIDE SEQUENCE</scope>
    <source>
        <strain evidence="5">CCFEE 5208</strain>
    </source>
</reference>
<dbReference type="GO" id="GO:0007059">
    <property type="term" value="P:chromosome segregation"/>
    <property type="evidence" value="ECO:0007669"/>
    <property type="project" value="UniProtKB-KW"/>
</dbReference>
<keyword evidence="2" id="KW-0159">Chromosome partition</keyword>
<dbReference type="Pfam" id="PF01883">
    <property type="entry name" value="FeS_assembly_P"/>
    <property type="match status" value="1"/>
</dbReference>
<dbReference type="PANTHER" id="PTHR12377:SF0">
    <property type="entry name" value="CYTOSOLIC IRON-SULFUR ASSEMBLY COMPONENT 2B"/>
    <property type="match status" value="1"/>
</dbReference>
<gene>
    <name evidence="5" type="ORF">LTR82_006542</name>
</gene>